<evidence type="ECO:0000256" key="1">
    <source>
        <dbReference type="SAM" id="MobiDB-lite"/>
    </source>
</evidence>
<dbReference type="InterPro" id="IPR009656">
    <property type="entry name" value="PHB_depo_C"/>
</dbReference>
<dbReference type="SUPFAM" id="SSF53474">
    <property type="entry name" value="alpha/beta-Hydrolases"/>
    <property type="match status" value="1"/>
</dbReference>
<evidence type="ECO:0000313" key="4">
    <source>
        <dbReference type="Proteomes" id="UP000049983"/>
    </source>
</evidence>
<reference evidence="4" key="1">
    <citation type="submission" date="2015-07" db="EMBL/GenBank/DDBJ databases">
        <authorList>
            <person name="Rodrigo-Torres Lidia"/>
            <person name="Arahal R.David."/>
        </authorList>
    </citation>
    <scope>NUCLEOTIDE SEQUENCE [LARGE SCALE GENOMIC DNA]</scope>
    <source>
        <strain evidence="4">CECT 5096</strain>
    </source>
</reference>
<dbReference type="NCBIfam" id="TIGR01849">
    <property type="entry name" value="PHB_depoly_PhaZ"/>
    <property type="match status" value="1"/>
</dbReference>
<evidence type="ECO:0000313" key="3">
    <source>
        <dbReference type="EMBL" id="CTQ67263.1"/>
    </source>
</evidence>
<dbReference type="OrthoDB" id="9774318at2"/>
<dbReference type="InterPro" id="IPR051321">
    <property type="entry name" value="PHA/PHB_synthase"/>
</dbReference>
<dbReference type="Gene3D" id="1.10.150.20">
    <property type="entry name" value="5' to 3' exonuclease, C-terminal subdomain"/>
    <property type="match status" value="1"/>
</dbReference>
<gene>
    <name evidence="3" type="primary">rpsB_1</name>
    <name evidence="3" type="ORF">LA5096_01398</name>
</gene>
<keyword evidence="4" id="KW-1185">Reference proteome</keyword>
<feature type="domain" description="PHB de-polymerase C-terminal" evidence="2">
    <location>
        <begin position="206"/>
        <end position="407"/>
    </location>
</feature>
<dbReference type="EMBL" id="CXWC01000002">
    <property type="protein sequence ID" value="CTQ67263.1"/>
    <property type="molecule type" value="Genomic_DNA"/>
</dbReference>
<dbReference type="InterPro" id="IPR029058">
    <property type="entry name" value="AB_hydrolase_fold"/>
</dbReference>
<feature type="region of interest" description="Disordered" evidence="1">
    <location>
        <begin position="408"/>
        <end position="441"/>
    </location>
</feature>
<organism evidence="3 4">
    <name type="scientific">Roseibium album</name>
    <dbReference type="NCBI Taxonomy" id="311410"/>
    <lineage>
        <taxon>Bacteria</taxon>
        <taxon>Pseudomonadati</taxon>
        <taxon>Pseudomonadota</taxon>
        <taxon>Alphaproteobacteria</taxon>
        <taxon>Hyphomicrobiales</taxon>
        <taxon>Stappiaceae</taxon>
        <taxon>Roseibium</taxon>
    </lineage>
</organism>
<dbReference type="PANTHER" id="PTHR36837:SF4">
    <property type="entry name" value="BLR0908 PROTEIN"/>
    <property type="match status" value="1"/>
</dbReference>
<sequence length="523" mass="58227">MPFYHLYELNHAALAPFRAAADMTRLCFQNPLNPWTHTSFGRQIAAGCEVLERTTRRYGKPEFGLKETSVGGVRVPVRENVVWSRPFCDLIHFERGVTSHRNDPKILIVSPMSGHYATLLRGTVEALMPDADVYITDWIDARMVPIQDGKFDLDDYIDYIVSMLHFLGPDAHVLGVCQPSVPVLAAVAVMEDREDPYVPSTMTLMGGPIDTRVAPTAVNDLAVSKGIEWFKNNVVMKVPFPHAGFMRDVYPGFLQLSGFMSMNLDRHVTAHRDFFQHLVEGDGDSAEKHREFYDEYLAVMDLTAEFYLQTVETVFIRHALPEGTMEHNGRIVDCSKITRTALLTVEGEKDDITGRGQTRAAHALCTSLPDDMKAHYEQPNVGHYGVFNGSRWRSEIAPRVMDFIRSNRAGAPKKAPPKSPAKVASAEKTKPATKPKTKTAPAGPLAKILLAKPDGAADNLKEISGVGPKLESALNEAGIFHFWQIASLTGDQIEALDSKLDFRGRIERDKWIEQARQLSEAVS</sequence>
<dbReference type="AlphaFoldDB" id="A0A0M7AF97"/>
<accession>A0A0M7AF97</accession>
<dbReference type="PANTHER" id="PTHR36837">
    <property type="entry name" value="POLY(3-HYDROXYALKANOATE) POLYMERASE SUBUNIT PHAC"/>
    <property type="match status" value="1"/>
</dbReference>
<name>A0A0M7AF97_9HYPH</name>
<protein>
    <recommendedName>
        <fullName evidence="2">PHB de-polymerase C-terminal domain-containing protein</fullName>
    </recommendedName>
</protein>
<evidence type="ECO:0000259" key="2">
    <source>
        <dbReference type="Pfam" id="PF06850"/>
    </source>
</evidence>
<dbReference type="InterPro" id="IPR010915">
    <property type="entry name" value="PHB_depoly_PhaZ"/>
</dbReference>
<dbReference type="Proteomes" id="UP000049983">
    <property type="component" value="Unassembled WGS sequence"/>
</dbReference>
<proteinExistence type="predicted"/>
<dbReference type="Pfam" id="PF06850">
    <property type="entry name" value="PHB_depo_C"/>
    <property type="match status" value="1"/>
</dbReference>
<dbReference type="STRING" id="311410.LA5095_02542"/>